<protein>
    <recommendedName>
        <fullName evidence="4">Transmembrane protein</fullName>
    </recommendedName>
</protein>
<organism evidence="2 3">
    <name type="scientific">Leeia aquatica</name>
    <dbReference type="NCBI Taxonomy" id="2725557"/>
    <lineage>
        <taxon>Bacteria</taxon>
        <taxon>Pseudomonadati</taxon>
        <taxon>Pseudomonadota</taxon>
        <taxon>Betaproteobacteria</taxon>
        <taxon>Neisseriales</taxon>
        <taxon>Leeiaceae</taxon>
        <taxon>Leeia</taxon>
    </lineage>
</organism>
<dbReference type="Proteomes" id="UP000587991">
    <property type="component" value="Unassembled WGS sequence"/>
</dbReference>
<evidence type="ECO:0000256" key="1">
    <source>
        <dbReference type="SAM" id="Phobius"/>
    </source>
</evidence>
<dbReference type="InterPro" id="IPR047798">
    <property type="entry name" value="BPSS1780-like"/>
</dbReference>
<proteinExistence type="predicted"/>
<reference evidence="2 3" key="1">
    <citation type="submission" date="2020-04" db="EMBL/GenBank/DDBJ databases">
        <title>Draft genome of Leeia sp. IMCC25680.</title>
        <authorList>
            <person name="Song J."/>
            <person name="Cho J.-C."/>
        </authorList>
    </citation>
    <scope>NUCLEOTIDE SEQUENCE [LARGE SCALE GENOMIC DNA]</scope>
    <source>
        <strain evidence="2 3">IMCC25680</strain>
    </source>
</reference>
<feature type="transmembrane region" description="Helical" evidence="1">
    <location>
        <begin position="219"/>
        <end position="239"/>
    </location>
</feature>
<keyword evidence="3" id="KW-1185">Reference proteome</keyword>
<comment type="caution">
    <text evidence="2">The sequence shown here is derived from an EMBL/GenBank/DDBJ whole genome shotgun (WGS) entry which is preliminary data.</text>
</comment>
<gene>
    <name evidence="2" type="ORF">HF682_08870</name>
</gene>
<evidence type="ECO:0000313" key="3">
    <source>
        <dbReference type="Proteomes" id="UP000587991"/>
    </source>
</evidence>
<evidence type="ECO:0008006" key="4">
    <source>
        <dbReference type="Google" id="ProtNLM"/>
    </source>
</evidence>
<dbReference type="RefSeq" id="WP_168876813.1">
    <property type="nucleotide sequence ID" value="NZ_JABAIM010000001.1"/>
</dbReference>
<sequence length="269" mass="27806">MENPYQAPQSAVRDIPTTQNGALIAAGRKVPAGNAISWLTGGWNLFKDNPGIWIVNTLIFGVLVIVLAFIPILGALAMPMLATLLLGGIMAGAAAQDQGEPLTVNHLFSAFQTHASQLVIVGLIGLAAGVVMSVISGILTMVVVGGSFFAAGGMSAMTPGSNAGAMALLAGMGFGMIIVMLVMVALSFVVYSLVFFAPALVVLHDLPPMEAIKASFSGYWKNWLGILLFGLLGAVLGVIGAIPFGLGLLVVYPLLLASVYAAYKDIYLA</sequence>
<dbReference type="EMBL" id="JABAIM010000001">
    <property type="protein sequence ID" value="NLR75270.1"/>
    <property type="molecule type" value="Genomic_DNA"/>
</dbReference>
<feature type="transmembrane region" description="Helical" evidence="1">
    <location>
        <begin position="118"/>
        <end position="151"/>
    </location>
</feature>
<accession>A0A847RVR2</accession>
<keyword evidence="1" id="KW-1133">Transmembrane helix</keyword>
<dbReference type="AlphaFoldDB" id="A0A847RVR2"/>
<feature type="transmembrane region" description="Helical" evidence="1">
    <location>
        <begin position="52"/>
        <end position="73"/>
    </location>
</feature>
<feature type="transmembrane region" description="Helical" evidence="1">
    <location>
        <begin position="163"/>
        <end position="182"/>
    </location>
</feature>
<evidence type="ECO:0000313" key="2">
    <source>
        <dbReference type="EMBL" id="NLR75270.1"/>
    </source>
</evidence>
<keyword evidence="1" id="KW-0472">Membrane</keyword>
<dbReference type="NCBIfam" id="NF041043">
    <property type="entry name" value="BPSS1780_fam"/>
    <property type="match status" value="1"/>
</dbReference>
<name>A0A847RVR2_9NEIS</name>
<keyword evidence="1" id="KW-0812">Transmembrane</keyword>
<feature type="transmembrane region" description="Helical" evidence="1">
    <location>
        <begin position="188"/>
        <end position="207"/>
    </location>
</feature>